<organism evidence="1">
    <name type="scientific">Octopus bimaculoides</name>
    <name type="common">California two-spotted octopus</name>
    <dbReference type="NCBI Taxonomy" id="37653"/>
    <lineage>
        <taxon>Eukaryota</taxon>
        <taxon>Metazoa</taxon>
        <taxon>Spiralia</taxon>
        <taxon>Lophotrochozoa</taxon>
        <taxon>Mollusca</taxon>
        <taxon>Cephalopoda</taxon>
        <taxon>Coleoidea</taxon>
        <taxon>Octopodiformes</taxon>
        <taxon>Octopoda</taxon>
        <taxon>Incirrata</taxon>
        <taxon>Octopodidae</taxon>
        <taxon>Octopus</taxon>
    </lineage>
</organism>
<evidence type="ECO:0000313" key="1">
    <source>
        <dbReference type="EMBL" id="KOF66296.1"/>
    </source>
</evidence>
<dbReference type="EMBL" id="KQ428275">
    <property type="protein sequence ID" value="KOF66296.1"/>
    <property type="molecule type" value="Genomic_DNA"/>
</dbReference>
<reference evidence="1" key="1">
    <citation type="submission" date="2015-07" db="EMBL/GenBank/DDBJ databases">
        <title>MeaNS - Measles Nucleotide Surveillance Program.</title>
        <authorList>
            <person name="Tran T."/>
            <person name="Druce J."/>
        </authorList>
    </citation>
    <scope>NUCLEOTIDE SEQUENCE</scope>
    <source>
        <strain evidence="1">UCB-OBI-ISO-001</strain>
        <tissue evidence="1">Gonad</tissue>
    </source>
</reference>
<proteinExistence type="predicted"/>
<accession>A0A0L8FNK6</accession>
<name>A0A0L8FNK6_OCTBM</name>
<sequence>MDRSEFHSNIVTCCLSHYNTKTQSYCFNLHMSAQLFFFFKLFIQRFCKRCDLHDHSSISNRRSK</sequence>
<gene>
    <name evidence="1" type="ORF">OCBIM_22012903mg</name>
</gene>
<protein>
    <submittedName>
        <fullName evidence="1">Uncharacterized protein</fullName>
    </submittedName>
</protein>
<dbReference type="AlphaFoldDB" id="A0A0L8FNK6"/>